<dbReference type="InterPro" id="IPR036390">
    <property type="entry name" value="WH_DNA-bd_sf"/>
</dbReference>
<dbReference type="EMBL" id="QKYU01000005">
    <property type="protein sequence ID" value="PZW48393.1"/>
    <property type="molecule type" value="Genomic_DNA"/>
</dbReference>
<dbReference type="SUPFAM" id="SSF48008">
    <property type="entry name" value="GntR ligand-binding domain-like"/>
    <property type="match status" value="1"/>
</dbReference>
<dbReference type="GO" id="GO:0003677">
    <property type="term" value="F:DNA binding"/>
    <property type="evidence" value="ECO:0007669"/>
    <property type="project" value="UniProtKB-KW"/>
</dbReference>
<dbReference type="InterPro" id="IPR008920">
    <property type="entry name" value="TF_FadR/GntR_C"/>
</dbReference>
<dbReference type="RefSeq" id="WP_111397263.1">
    <property type="nucleotide sequence ID" value="NZ_QKYU01000005.1"/>
</dbReference>
<organism evidence="5 6">
    <name type="scientific">Humitalea rosea</name>
    <dbReference type="NCBI Taxonomy" id="990373"/>
    <lineage>
        <taxon>Bacteria</taxon>
        <taxon>Pseudomonadati</taxon>
        <taxon>Pseudomonadota</taxon>
        <taxon>Alphaproteobacteria</taxon>
        <taxon>Acetobacterales</taxon>
        <taxon>Roseomonadaceae</taxon>
        <taxon>Humitalea</taxon>
    </lineage>
</organism>
<dbReference type="Pfam" id="PF00392">
    <property type="entry name" value="GntR"/>
    <property type="match status" value="1"/>
</dbReference>
<accession>A0A2W7IN59</accession>
<dbReference type="OrthoDB" id="9789310at2"/>
<dbReference type="CDD" id="cd07377">
    <property type="entry name" value="WHTH_GntR"/>
    <property type="match status" value="1"/>
</dbReference>
<gene>
    <name evidence="5" type="ORF">C8P66_105142</name>
</gene>
<dbReference type="SUPFAM" id="SSF46785">
    <property type="entry name" value="Winged helix' DNA-binding domain"/>
    <property type="match status" value="1"/>
</dbReference>
<keyword evidence="6" id="KW-1185">Reference proteome</keyword>
<dbReference type="InterPro" id="IPR011711">
    <property type="entry name" value="GntR_C"/>
</dbReference>
<dbReference type="GO" id="GO:0003700">
    <property type="term" value="F:DNA-binding transcription factor activity"/>
    <property type="evidence" value="ECO:0007669"/>
    <property type="project" value="InterPro"/>
</dbReference>
<evidence type="ECO:0000259" key="4">
    <source>
        <dbReference type="PROSITE" id="PS50949"/>
    </source>
</evidence>
<evidence type="ECO:0000313" key="5">
    <source>
        <dbReference type="EMBL" id="PZW48393.1"/>
    </source>
</evidence>
<proteinExistence type="predicted"/>
<protein>
    <submittedName>
        <fullName evidence="5">GntR family transcriptional regulator</fullName>
    </submittedName>
</protein>
<dbReference type="Gene3D" id="1.10.10.10">
    <property type="entry name" value="Winged helix-like DNA-binding domain superfamily/Winged helix DNA-binding domain"/>
    <property type="match status" value="1"/>
</dbReference>
<sequence>MAADKKGAGVTAAERVRAALEQDLLGGALTPGMRLDEMDLATRFAVSRTPVREALKALAAQNLVELRPHAGAFVAEPGGEALIEMFETMAELEAACASFAALRARPVDRAALLAAHEACVAATARGAMEAFLDANNRFHDAIAEAAGNRFLAEQTLALRRRLEPWRRRVTWRAGIMPQSNAEHAGIREAIEAGDGPLAARCARAHLDTLQRDALVLLRMMKKAG</sequence>
<dbReference type="PANTHER" id="PTHR43537">
    <property type="entry name" value="TRANSCRIPTIONAL REGULATOR, GNTR FAMILY"/>
    <property type="match status" value="1"/>
</dbReference>
<comment type="caution">
    <text evidence="5">The sequence shown here is derived from an EMBL/GenBank/DDBJ whole genome shotgun (WGS) entry which is preliminary data.</text>
</comment>
<dbReference type="SMART" id="SM00345">
    <property type="entry name" value="HTH_GNTR"/>
    <property type="match status" value="1"/>
</dbReference>
<evidence type="ECO:0000256" key="1">
    <source>
        <dbReference type="ARBA" id="ARBA00023015"/>
    </source>
</evidence>
<dbReference type="InterPro" id="IPR036388">
    <property type="entry name" value="WH-like_DNA-bd_sf"/>
</dbReference>
<evidence type="ECO:0000256" key="3">
    <source>
        <dbReference type="ARBA" id="ARBA00023163"/>
    </source>
</evidence>
<dbReference type="AlphaFoldDB" id="A0A2W7IN59"/>
<name>A0A2W7IN59_9PROT</name>
<evidence type="ECO:0000256" key="2">
    <source>
        <dbReference type="ARBA" id="ARBA00023125"/>
    </source>
</evidence>
<dbReference type="PROSITE" id="PS50949">
    <property type="entry name" value="HTH_GNTR"/>
    <property type="match status" value="1"/>
</dbReference>
<dbReference type="PANTHER" id="PTHR43537:SF49">
    <property type="entry name" value="TRANSCRIPTIONAL REGULATORY PROTEIN"/>
    <property type="match status" value="1"/>
</dbReference>
<keyword evidence="1" id="KW-0805">Transcription regulation</keyword>
<feature type="domain" description="HTH gntR-type" evidence="4">
    <location>
        <begin position="10"/>
        <end position="77"/>
    </location>
</feature>
<keyword evidence="2" id="KW-0238">DNA-binding</keyword>
<dbReference type="PRINTS" id="PR00035">
    <property type="entry name" value="HTHGNTR"/>
</dbReference>
<evidence type="ECO:0000313" key="6">
    <source>
        <dbReference type="Proteomes" id="UP000249688"/>
    </source>
</evidence>
<reference evidence="5 6" key="1">
    <citation type="submission" date="2018-06" db="EMBL/GenBank/DDBJ databases">
        <title>Genomic Encyclopedia of Archaeal and Bacterial Type Strains, Phase II (KMG-II): from individual species to whole genera.</title>
        <authorList>
            <person name="Goeker M."/>
        </authorList>
    </citation>
    <scope>NUCLEOTIDE SEQUENCE [LARGE SCALE GENOMIC DNA]</scope>
    <source>
        <strain evidence="5 6">DSM 24525</strain>
    </source>
</reference>
<dbReference type="SMART" id="SM00895">
    <property type="entry name" value="FCD"/>
    <property type="match status" value="1"/>
</dbReference>
<dbReference type="Pfam" id="PF07729">
    <property type="entry name" value="FCD"/>
    <property type="match status" value="1"/>
</dbReference>
<dbReference type="Proteomes" id="UP000249688">
    <property type="component" value="Unassembled WGS sequence"/>
</dbReference>
<keyword evidence="3" id="KW-0804">Transcription</keyword>
<dbReference type="Gene3D" id="1.20.120.530">
    <property type="entry name" value="GntR ligand-binding domain-like"/>
    <property type="match status" value="1"/>
</dbReference>
<dbReference type="InterPro" id="IPR000524">
    <property type="entry name" value="Tscrpt_reg_HTH_GntR"/>
</dbReference>